<feature type="transmembrane region" description="Helical" evidence="1">
    <location>
        <begin position="111"/>
        <end position="133"/>
    </location>
</feature>
<keyword evidence="1" id="KW-0812">Transmembrane</keyword>
<reference evidence="2 3" key="2">
    <citation type="submission" date="2015-01" db="EMBL/GenBank/DDBJ databases">
        <title>Complete genome sequence of Pyrinomonas methylaliphatogenes type strain K22T.</title>
        <authorList>
            <person name="Lee K.C.Y."/>
            <person name="Power J.F."/>
            <person name="Dunfield P.F."/>
            <person name="Morgan X.C."/>
            <person name="Huttenhower C."/>
            <person name="Stott M.B."/>
        </authorList>
    </citation>
    <scope>NUCLEOTIDE SEQUENCE [LARGE SCALE GENOMIC DNA]</scope>
    <source>
        <strain evidence="2 3">K22</strain>
    </source>
</reference>
<evidence type="ECO:0000256" key="1">
    <source>
        <dbReference type="SAM" id="Phobius"/>
    </source>
</evidence>
<accession>A0A0B6WXH0</accession>
<protein>
    <recommendedName>
        <fullName evidence="4">MAPEG family</fullName>
    </recommendedName>
</protein>
<keyword evidence="1" id="KW-1133">Transmembrane helix</keyword>
<evidence type="ECO:0008006" key="4">
    <source>
        <dbReference type="Google" id="ProtNLM"/>
    </source>
</evidence>
<proteinExistence type="predicted"/>
<feature type="transmembrane region" description="Helical" evidence="1">
    <location>
        <begin position="70"/>
        <end position="91"/>
    </location>
</feature>
<organism evidence="2 3">
    <name type="scientific">Pyrinomonas methylaliphatogenes</name>
    <dbReference type="NCBI Taxonomy" id="454194"/>
    <lineage>
        <taxon>Bacteria</taxon>
        <taxon>Pseudomonadati</taxon>
        <taxon>Acidobacteriota</taxon>
        <taxon>Blastocatellia</taxon>
        <taxon>Blastocatellales</taxon>
        <taxon>Pyrinomonadaceae</taxon>
        <taxon>Pyrinomonas</taxon>
    </lineage>
</organism>
<dbReference type="STRING" id="454194.PYK22_01977"/>
<dbReference type="RefSeq" id="WP_041977243.1">
    <property type="nucleotide sequence ID" value="NZ_CBXV010000007.1"/>
</dbReference>
<dbReference type="AlphaFoldDB" id="A0A0B6WXH0"/>
<keyword evidence="3" id="KW-1185">Reference proteome</keyword>
<reference evidence="2 3" key="1">
    <citation type="submission" date="2013-12" db="EMBL/GenBank/DDBJ databases">
        <authorList>
            <person name="Stott M."/>
        </authorList>
    </citation>
    <scope>NUCLEOTIDE SEQUENCE [LARGE SCALE GENOMIC DNA]</scope>
    <source>
        <strain evidence="2 3">K22</strain>
    </source>
</reference>
<name>A0A0B6WXH0_9BACT</name>
<keyword evidence="1" id="KW-0472">Membrane</keyword>
<gene>
    <name evidence="2" type="ORF">PYK22_01977</name>
</gene>
<feature type="transmembrane region" description="Helical" evidence="1">
    <location>
        <begin position="36"/>
        <end position="58"/>
    </location>
</feature>
<sequence length="138" mass="15682">MAINLCLFASGLFLTAGLLTGIWKYERMMARPDHRAPVYVDIAHRASFLYSFAALVMAKLLEYSPFSLKIQILSASVPLFFFAASIARYIQLGWQNQTENQFRERNFITTWGIYLLIIGELAGILLIFGGFIYTQLLS</sequence>
<dbReference type="Proteomes" id="UP000031518">
    <property type="component" value="Unassembled WGS sequence"/>
</dbReference>
<evidence type="ECO:0000313" key="2">
    <source>
        <dbReference type="EMBL" id="CDM65968.1"/>
    </source>
</evidence>
<dbReference type="EMBL" id="CBXV010000007">
    <property type="protein sequence ID" value="CDM65968.1"/>
    <property type="molecule type" value="Genomic_DNA"/>
</dbReference>
<evidence type="ECO:0000313" key="3">
    <source>
        <dbReference type="Proteomes" id="UP000031518"/>
    </source>
</evidence>